<dbReference type="Pfam" id="PF17946">
    <property type="entry name" value="RecC_C"/>
    <property type="match status" value="1"/>
</dbReference>
<keyword evidence="6 10" id="KW-0269">Exonuclease</keyword>
<dbReference type="GO" id="GO:0003678">
    <property type="term" value="F:DNA helicase activity"/>
    <property type="evidence" value="ECO:0007669"/>
    <property type="project" value="UniProtKB-UniRule"/>
</dbReference>
<dbReference type="GO" id="GO:0003677">
    <property type="term" value="F:DNA binding"/>
    <property type="evidence" value="ECO:0007669"/>
    <property type="project" value="UniProtKB-UniRule"/>
</dbReference>
<keyword evidence="2 10" id="KW-0547">Nucleotide-binding</keyword>
<organism evidence="12 13">
    <name type="scientific">Photorhabdus luminescens subsp. mexicana</name>
    <dbReference type="NCBI Taxonomy" id="2100167"/>
    <lineage>
        <taxon>Bacteria</taxon>
        <taxon>Pseudomonadati</taxon>
        <taxon>Pseudomonadota</taxon>
        <taxon>Gammaproteobacteria</taxon>
        <taxon>Enterobacterales</taxon>
        <taxon>Morganellaceae</taxon>
        <taxon>Photorhabdus</taxon>
    </lineage>
</organism>
<feature type="domain" description="RecC C-terminal" evidence="11">
    <location>
        <begin position="850"/>
        <end position="1068"/>
    </location>
</feature>
<dbReference type="InterPro" id="IPR027417">
    <property type="entry name" value="P-loop_NTPase"/>
</dbReference>
<comment type="miscellaneous">
    <text evidence="10">In the RecBCD complex, RecB has a slow 3'-5' helicase, an exonuclease activity and loads RecA onto ssDNA, RecD has a fast 5'-3' helicase activity, while RecC stimulates the ATPase and processivity of the RecB helicase and contributes to recognition of the Chi site.</text>
</comment>
<dbReference type="PANTHER" id="PTHR30591:SF1">
    <property type="entry name" value="RECBCD ENZYME SUBUNIT RECC"/>
    <property type="match status" value="1"/>
</dbReference>
<evidence type="ECO:0000256" key="3">
    <source>
        <dbReference type="ARBA" id="ARBA00022763"/>
    </source>
</evidence>
<evidence type="ECO:0000313" key="13">
    <source>
        <dbReference type="Proteomes" id="UP000295550"/>
    </source>
</evidence>
<dbReference type="Pfam" id="PF04257">
    <property type="entry name" value="Exonuc_V_gamma"/>
    <property type="match status" value="1"/>
</dbReference>
<comment type="similarity">
    <text evidence="10">Belongs to the RecC family.</text>
</comment>
<reference evidence="12 13" key="1">
    <citation type="journal article" date="2019" name="Int. J. Syst. Evol. Microbiol.">
        <title>Photorhabdus khanii subsp. guanajuatensis subsp. nov., isolated from Heterorhabditis atacamensis, and Photorhabdus luminescens subsp. mexicana subsp. nov., isolated from Heterorhabditis mexicana entomopathogenic nematodes.</title>
        <authorList>
            <person name="Machado R.A.R."/>
            <person name="Bruno P."/>
            <person name="Arce C.C.M."/>
            <person name="Liechti N."/>
            <person name="Kohler A."/>
            <person name="Bernal J."/>
            <person name="Bruggmann R."/>
            <person name="Turlings T.C.J."/>
        </authorList>
    </citation>
    <scope>NUCLEOTIDE SEQUENCE [LARGE SCALE GENOMIC DNA]</scope>
    <source>
        <strain evidence="12 13">MEX47-22</strain>
    </source>
</reference>
<sequence>MFKVYHSNQLDLLKELIAILIGDNPLIDPFAQEVILVQSPGMSQWLQIQLAERIGISANISFPLPATFIWDMFTKVLPDIPKESAFSKDAMTWKLMALLPQLLPEAEFVALRHYLDQDFDKRKIHQLAGRVADLFDQYLVYRPQWLESWQQGQLIDGLSDNQLWQKRLWLELTKYTHQLQQPQWHRANLYQRFISILENSSELESSPELENSLELEKNRTEFSACLPKRVFICGISALPPVYLQALQALARHIDIHLMFTNPCKYYWGDIQNYAFLAKLSSRKPRHYKSEQEMEYFKDPGNAQSLFNDEGEQDVSNPLLASWGRLGRDNLYLLSQLEQSSDVHAFVELEQDNLLHQLQRDILYLEDHAQIGSTKETFENSLQKRVLDPLDRSLSFHVCHSPQREVEVLQDQLLRLLEDNPSLTPRDIIVMVADIDSYTPYVQAVFGNVSAERYIPFAISDRKARQAHSVLQVFITLLDLPQSRFTTEQVLALLEVPALANKFDIHEDGLRLLRRWVEESGVRWGLDDDNVEELSLPVTGQHTWRFGLTRMLLGYAMDSRSGPWKEVLPYDESSGLAAELAGQLAELLMQLSYWRKILGESRTLTGWLPICQQLLETFFASDSETELVLAMIEQQWQKVIINGLNARYQESVPLVLLRDELALQFDNEKISQRFLAGSVNFCTLMPMRSIPFKVVCLLGMNDGIYPRSIPPLGFDLMAEKGQRGDRKRRDDDRYLFLEALISAEQFLYISYIGKSIRDDTECNPSVLVNELLDYVCQSFCLPGNEKLNVDQSATHVREHLLYLHSRVPFAPENFIPGSYQQSYAGEWLPAATEQGAAYAEFCQSIETAQIQEITLDNLNSFYRHPVRFFFQRCLKVNFVIEETELPEEEPFVLDNLQRYQFNQLLLSALIEQQSPEPLFNRLRAAGGLPFGAFGEVYWLKQQKEMQPLADKIREQQMETLSVDLHHDLGQVMLTGQINKVQPDGLLRWRPASLTASDGMQLWIEHLAYCLAGGKGESRSYGRDGSEWRFASIPLEQAKNYLNQLIEGYQRGISTPLPLFCKSGWAWLSTCMNKETGEIDDSDEIQSKAESQLLKVWLGDQGRIGEGDDPYIQRAFRQIDELFLAKLKQEALNYLLPMARNQKHRENIG</sequence>
<name>A0A4R4J5R8_PHOLU</name>
<keyword evidence="1 10" id="KW-0540">Nuclease</keyword>
<keyword evidence="5 10" id="KW-0347">Helicase</keyword>
<evidence type="ECO:0000256" key="9">
    <source>
        <dbReference type="ARBA" id="ARBA00023204"/>
    </source>
</evidence>
<dbReference type="GO" id="GO:0005524">
    <property type="term" value="F:ATP binding"/>
    <property type="evidence" value="ECO:0007669"/>
    <property type="project" value="UniProtKB-UniRule"/>
</dbReference>
<evidence type="ECO:0000256" key="4">
    <source>
        <dbReference type="ARBA" id="ARBA00022801"/>
    </source>
</evidence>
<proteinExistence type="inferred from homology"/>
<dbReference type="AlphaFoldDB" id="A0A4R4J5R8"/>
<dbReference type="InterPro" id="IPR041500">
    <property type="entry name" value="RecC_C"/>
</dbReference>
<comment type="caution">
    <text evidence="12">The sequence shown here is derived from an EMBL/GenBank/DDBJ whole genome shotgun (WGS) entry which is preliminary data.</text>
</comment>
<dbReference type="EMBL" id="PUJX01000014">
    <property type="protein sequence ID" value="TDB48947.1"/>
    <property type="molecule type" value="Genomic_DNA"/>
</dbReference>
<evidence type="ECO:0000256" key="8">
    <source>
        <dbReference type="ARBA" id="ARBA00023125"/>
    </source>
</evidence>
<keyword evidence="3 10" id="KW-0227">DNA damage</keyword>
<dbReference type="PIRSF" id="PIRSF000980">
    <property type="entry name" value="RecC"/>
    <property type="match status" value="1"/>
</dbReference>
<protein>
    <recommendedName>
        <fullName evidence="10">RecBCD enzyme subunit RecC</fullName>
    </recommendedName>
    <alternativeName>
        <fullName evidence="10">Exonuclease V subunit RecC</fullName>
        <shortName evidence="10">ExoV subunit RecC</shortName>
    </alternativeName>
    <alternativeName>
        <fullName evidence="10">Helicase/nuclease RecBCD subunit RecC</fullName>
    </alternativeName>
</protein>
<dbReference type="NCBIfam" id="NF008289">
    <property type="entry name" value="PRK11069.1"/>
    <property type="match status" value="1"/>
</dbReference>
<dbReference type="InterPro" id="IPR011335">
    <property type="entry name" value="Restrct_endonuc-II-like"/>
</dbReference>
<keyword evidence="4 10" id="KW-0378">Hydrolase</keyword>
<dbReference type="InterPro" id="IPR006697">
    <property type="entry name" value="RecC"/>
</dbReference>
<evidence type="ECO:0000256" key="7">
    <source>
        <dbReference type="ARBA" id="ARBA00022840"/>
    </source>
</evidence>
<evidence type="ECO:0000256" key="2">
    <source>
        <dbReference type="ARBA" id="ARBA00022741"/>
    </source>
</evidence>
<dbReference type="RefSeq" id="WP_132346274.1">
    <property type="nucleotide sequence ID" value="NZ_CAWOLF010000014.1"/>
</dbReference>
<evidence type="ECO:0000256" key="10">
    <source>
        <dbReference type="HAMAP-Rule" id="MF_01486"/>
    </source>
</evidence>
<dbReference type="Proteomes" id="UP000295550">
    <property type="component" value="Unassembled WGS sequence"/>
</dbReference>
<evidence type="ECO:0000256" key="6">
    <source>
        <dbReference type="ARBA" id="ARBA00022839"/>
    </source>
</evidence>
<dbReference type="Gene3D" id="3.40.50.300">
    <property type="entry name" value="P-loop containing nucleotide triphosphate hydrolases"/>
    <property type="match status" value="2"/>
</dbReference>
<gene>
    <name evidence="10" type="primary">recC</name>
    <name evidence="12" type="ORF">C5468_14585</name>
</gene>
<dbReference type="InterPro" id="IPR013986">
    <property type="entry name" value="DExx_box_DNA_helicase_dom_sf"/>
</dbReference>
<dbReference type="GO" id="GO:0009338">
    <property type="term" value="C:exodeoxyribonuclease V complex"/>
    <property type="evidence" value="ECO:0007669"/>
    <property type="project" value="InterPro"/>
</dbReference>
<comment type="function">
    <text evidence="10">A helicase/nuclease that prepares dsDNA breaks (DSB) for recombinational DNA repair. Binds to DSBs and unwinds DNA via a highly rapid and processive ATP-dependent bidirectional helicase activity. Unwinds dsDNA until it encounters a Chi (crossover hotspot instigator) sequence from the 3' direction. Cuts ssDNA a few nucleotides 3' to the Chi site. The properties and activities of the enzyme are changed at Chi. The Chi-altered holoenzyme produces a long 3'-ssDNA overhang and facilitates RecA-binding to the ssDNA for homologous DNA recombination and repair. Holoenzyme degrades any linearized DNA that is unable to undergo homologous recombination. In the holoenzyme this subunit recognizes the wild-type Chi sequence, and when added to isolated RecB increases its ATP-dependent helicase processivity.</text>
</comment>
<accession>A0A4R4J5R8</accession>
<comment type="subunit">
    <text evidence="10">Heterotrimer of RecB, RecC and RecD. All subunits contribute to DNA-binding.</text>
</comment>
<dbReference type="PANTHER" id="PTHR30591">
    <property type="entry name" value="RECBCD ENZYME SUBUNIT RECC"/>
    <property type="match status" value="1"/>
</dbReference>
<dbReference type="Gene3D" id="3.40.50.10930">
    <property type="match status" value="1"/>
</dbReference>
<dbReference type="Gene3D" id="1.10.10.990">
    <property type="match status" value="1"/>
</dbReference>
<keyword evidence="7 10" id="KW-0067">ATP-binding</keyword>
<dbReference type="SUPFAM" id="SSF52980">
    <property type="entry name" value="Restriction endonuclease-like"/>
    <property type="match status" value="1"/>
</dbReference>
<keyword evidence="9 10" id="KW-0234">DNA repair</keyword>
<dbReference type="GO" id="GO:0008854">
    <property type="term" value="F:exodeoxyribonuclease V activity"/>
    <property type="evidence" value="ECO:0007669"/>
    <property type="project" value="InterPro"/>
</dbReference>
<dbReference type="FunFam" id="3.40.50.300:FF:001153">
    <property type="entry name" value="RecBCD enzyme subunit RecC"/>
    <property type="match status" value="1"/>
</dbReference>
<dbReference type="Gene3D" id="1.10.10.160">
    <property type="match status" value="1"/>
</dbReference>
<dbReference type="HAMAP" id="MF_01486">
    <property type="entry name" value="RecC"/>
    <property type="match status" value="1"/>
</dbReference>
<evidence type="ECO:0000259" key="11">
    <source>
        <dbReference type="Pfam" id="PF17946"/>
    </source>
</evidence>
<dbReference type="GO" id="GO:0000724">
    <property type="term" value="P:double-strand break repair via homologous recombination"/>
    <property type="evidence" value="ECO:0007669"/>
    <property type="project" value="UniProtKB-UniRule"/>
</dbReference>
<dbReference type="SUPFAM" id="SSF52540">
    <property type="entry name" value="P-loop containing nucleoside triphosphate hydrolases"/>
    <property type="match status" value="2"/>
</dbReference>
<evidence type="ECO:0000256" key="1">
    <source>
        <dbReference type="ARBA" id="ARBA00022722"/>
    </source>
</evidence>
<dbReference type="CDD" id="cd22353">
    <property type="entry name" value="RecC_C-like"/>
    <property type="match status" value="1"/>
</dbReference>
<dbReference type="NCBIfam" id="TIGR01450">
    <property type="entry name" value="recC"/>
    <property type="match status" value="1"/>
</dbReference>
<evidence type="ECO:0000313" key="12">
    <source>
        <dbReference type="EMBL" id="TDB48947.1"/>
    </source>
</evidence>
<keyword evidence="8 10" id="KW-0238">DNA-binding</keyword>
<evidence type="ECO:0000256" key="5">
    <source>
        <dbReference type="ARBA" id="ARBA00022806"/>
    </source>
</evidence>